<dbReference type="GO" id="GO:0003700">
    <property type="term" value="F:DNA-binding transcription factor activity"/>
    <property type="evidence" value="ECO:0007669"/>
    <property type="project" value="InterPro"/>
</dbReference>
<dbReference type="InterPro" id="IPR036388">
    <property type="entry name" value="WH-like_DNA-bd_sf"/>
</dbReference>
<name>A0A1Q6A5Y1_9SPHI</name>
<reference evidence="2 3" key="1">
    <citation type="submission" date="2016-11" db="EMBL/GenBank/DDBJ databases">
        <title>Whole Genome Sequencing of Mucilaginibacter polytrichastri RG4-7(T) isolated from the moss sample.</title>
        <authorList>
            <person name="Li Y."/>
        </authorList>
    </citation>
    <scope>NUCLEOTIDE SEQUENCE [LARGE SCALE GENOMIC DNA]</scope>
    <source>
        <strain evidence="2 3">RG4-7</strain>
    </source>
</reference>
<accession>A0A1Q6A5Y1</accession>
<proteinExistence type="predicted"/>
<keyword evidence="3" id="KW-1185">Reference proteome</keyword>
<organism evidence="2 3">
    <name type="scientific">Mucilaginibacter polytrichastri</name>
    <dbReference type="NCBI Taxonomy" id="1302689"/>
    <lineage>
        <taxon>Bacteria</taxon>
        <taxon>Pseudomonadati</taxon>
        <taxon>Bacteroidota</taxon>
        <taxon>Sphingobacteriia</taxon>
        <taxon>Sphingobacteriales</taxon>
        <taxon>Sphingobacteriaceae</taxon>
        <taxon>Mucilaginibacter</taxon>
    </lineage>
</organism>
<dbReference type="PRINTS" id="PR00778">
    <property type="entry name" value="HTHARSR"/>
</dbReference>
<gene>
    <name evidence="2" type="ORF">RG47T_4898</name>
</gene>
<dbReference type="NCBIfam" id="NF033788">
    <property type="entry name" value="HTH_metalloreg"/>
    <property type="match status" value="1"/>
</dbReference>
<dbReference type="OrthoDB" id="9799175at2"/>
<protein>
    <recommendedName>
        <fullName evidence="1">HTH arsR-type domain-containing protein</fullName>
    </recommendedName>
</protein>
<evidence type="ECO:0000313" key="3">
    <source>
        <dbReference type="Proteomes" id="UP000186720"/>
    </source>
</evidence>
<dbReference type="InterPro" id="IPR011991">
    <property type="entry name" value="ArsR-like_HTH"/>
</dbReference>
<dbReference type="RefSeq" id="WP_074492420.1">
    <property type="nucleotide sequence ID" value="NZ_FPAM01000003.1"/>
</dbReference>
<dbReference type="InterPro" id="IPR001845">
    <property type="entry name" value="HTH_ArsR_DNA-bd_dom"/>
</dbReference>
<dbReference type="CDD" id="cd00090">
    <property type="entry name" value="HTH_ARSR"/>
    <property type="match status" value="1"/>
</dbReference>
<feature type="domain" description="HTH arsR-type" evidence="1">
    <location>
        <begin position="1"/>
        <end position="91"/>
    </location>
</feature>
<sequence>MKKKNTDIFGALADPNRRKILMLLSAGILSVSALAEQFEVSRPAISKHIKVLEENNLVTVTDQGRERLCELQQQGFLELYDWIKFYDAFWNEKFNNLENYLNKDL</sequence>
<dbReference type="PROSITE" id="PS50987">
    <property type="entry name" value="HTH_ARSR_2"/>
    <property type="match status" value="1"/>
</dbReference>
<comment type="caution">
    <text evidence="2">The sequence shown here is derived from an EMBL/GenBank/DDBJ whole genome shotgun (WGS) entry which is preliminary data.</text>
</comment>
<dbReference type="Gene3D" id="1.10.10.10">
    <property type="entry name" value="Winged helix-like DNA-binding domain superfamily/Winged helix DNA-binding domain"/>
    <property type="match status" value="1"/>
</dbReference>
<dbReference type="PANTHER" id="PTHR38600:SF2">
    <property type="entry name" value="SLL0088 PROTEIN"/>
    <property type="match status" value="1"/>
</dbReference>
<dbReference type="InterPro" id="IPR036390">
    <property type="entry name" value="WH_DNA-bd_sf"/>
</dbReference>
<dbReference type="Proteomes" id="UP000186720">
    <property type="component" value="Unassembled WGS sequence"/>
</dbReference>
<dbReference type="SUPFAM" id="SSF46785">
    <property type="entry name" value="Winged helix' DNA-binding domain"/>
    <property type="match status" value="1"/>
</dbReference>
<dbReference type="AlphaFoldDB" id="A0A1Q6A5Y1"/>
<dbReference type="SMART" id="SM00418">
    <property type="entry name" value="HTH_ARSR"/>
    <property type="match status" value="1"/>
</dbReference>
<dbReference type="STRING" id="1302689.RG47T_4898"/>
<dbReference type="Pfam" id="PF01022">
    <property type="entry name" value="HTH_5"/>
    <property type="match status" value="1"/>
</dbReference>
<evidence type="ECO:0000259" key="1">
    <source>
        <dbReference type="PROSITE" id="PS50987"/>
    </source>
</evidence>
<dbReference type="EMBL" id="MPPL01000001">
    <property type="protein sequence ID" value="OKS89414.1"/>
    <property type="molecule type" value="Genomic_DNA"/>
</dbReference>
<evidence type="ECO:0000313" key="2">
    <source>
        <dbReference type="EMBL" id="OKS89414.1"/>
    </source>
</evidence>
<dbReference type="PANTHER" id="PTHR38600">
    <property type="entry name" value="TRANSCRIPTIONAL REGULATORY PROTEIN"/>
    <property type="match status" value="1"/>
</dbReference>